<keyword evidence="4" id="KW-1185">Reference proteome</keyword>
<dbReference type="GO" id="GO:0030288">
    <property type="term" value="C:outer membrane-bounded periplasmic space"/>
    <property type="evidence" value="ECO:0007669"/>
    <property type="project" value="TreeGrafter"/>
</dbReference>
<sequence length="378" mass="41957">MKKIFFLALIAISLILPIKNYAQEGQTYLDVKIGKSYGENEVVSIVSTKNIYLVDADYNKVLDLNTSSVDVTLKEGKIELKGQSQTHSTDFPQDGSMLLATDGYLKLKNEYRGYISFRVVENKLLVINSLELEDYLKGVVPRELSPSYPIEALKAQAICSRSFALKNINKYEKYGYNLDDTTNCQAYEGKTIENEKTNQAVDETKGIYALYNGKIANTIYGASSGGVTANADDVWSGDAVEYLKTLEDPYSNNYTWEHKLSVEEVNKAIKSASHEIGDFLNFNIKEIDSSGRIKTIELIGTENTVAVTGNNFRNIFGNMKLKSTLFNITIEDDQVIFKGKGFGHGVGMSQLGAVEMAKTGKTANDIISFYFPGVILNK</sequence>
<dbReference type="Proteomes" id="UP000288812">
    <property type="component" value="Unassembled WGS sequence"/>
</dbReference>
<dbReference type="NCBIfam" id="TIGR02669">
    <property type="entry name" value="SpoIID_LytB"/>
    <property type="match status" value="1"/>
</dbReference>
<evidence type="ECO:0000259" key="2">
    <source>
        <dbReference type="Pfam" id="PF08486"/>
    </source>
</evidence>
<dbReference type="AlphaFoldDB" id="A0A437S869"/>
<dbReference type="GO" id="GO:0030435">
    <property type="term" value="P:sporulation resulting in formation of a cellular spore"/>
    <property type="evidence" value="ECO:0007669"/>
    <property type="project" value="InterPro"/>
</dbReference>
<reference evidence="3 4" key="1">
    <citation type="submission" date="2018-11" db="EMBL/GenBank/DDBJ databases">
        <title>Genome sequencing and assembly of Anaerosphaera sp. nov., GS7-6-2.</title>
        <authorList>
            <person name="Rettenmaier R."/>
            <person name="Liebl W."/>
            <person name="Zverlov V."/>
        </authorList>
    </citation>
    <scope>NUCLEOTIDE SEQUENCE [LARGE SCALE GENOMIC DNA]</scope>
    <source>
        <strain evidence="3 4">GS7-6-2</strain>
    </source>
</reference>
<proteinExistence type="predicted"/>
<feature type="chain" id="PRO_5019084941" evidence="1">
    <location>
        <begin position="23"/>
        <end position="378"/>
    </location>
</feature>
<keyword evidence="1" id="KW-0732">Signal</keyword>
<dbReference type="PANTHER" id="PTHR30032:SF4">
    <property type="entry name" value="AMIDASE ENHANCER"/>
    <property type="match status" value="1"/>
</dbReference>
<protein>
    <submittedName>
        <fullName evidence="3">SpoIID/LytB domain-containing protein</fullName>
    </submittedName>
</protein>
<gene>
    <name evidence="3" type="ORF">EF514_03140</name>
</gene>
<comment type="caution">
    <text evidence="3">The sequence shown here is derived from an EMBL/GenBank/DDBJ whole genome shotgun (WGS) entry which is preliminary data.</text>
</comment>
<evidence type="ECO:0000256" key="1">
    <source>
        <dbReference type="SAM" id="SignalP"/>
    </source>
</evidence>
<dbReference type="InterPro" id="IPR013693">
    <property type="entry name" value="SpoIID/LytB_N"/>
</dbReference>
<evidence type="ECO:0000313" key="3">
    <source>
        <dbReference type="EMBL" id="RVU55280.1"/>
    </source>
</evidence>
<dbReference type="Pfam" id="PF08486">
    <property type="entry name" value="SpoIID"/>
    <property type="match status" value="1"/>
</dbReference>
<evidence type="ECO:0000313" key="4">
    <source>
        <dbReference type="Proteomes" id="UP000288812"/>
    </source>
</evidence>
<accession>A0A437S869</accession>
<organism evidence="3 4">
    <name type="scientific">Anaerosphaera multitolerans</name>
    <dbReference type="NCBI Taxonomy" id="2487351"/>
    <lineage>
        <taxon>Bacteria</taxon>
        <taxon>Bacillati</taxon>
        <taxon>Bacillota</taxon>
        <taxon>Tissierellia</taxon>
        <taxon>Tissierellales</taxon>
        <taxon>Peptoniphilaceae</taxon>
        <taxon>Anaerosphaera</taxon>
    </lineage>
</organism>
<dbReference type="EMBL" id="RLIH01000003">
    <property type="protein sequence ID" value="RVU55280.1"/>
    <property type="molecule type" value="Genomic_DNA"/>
</dbReference>
<dbReference type="InterPro" id="IPR051922">
    <property type="entry name" value="Bact_Sporulation_Assoc"/>
</dbReference>
<dbReference type="PANTHER" id="PTHR30032">
    <property type="entry name" value="N-ACETYLMURAMOYL-L-ALANINE AMIDASE-RELATED"/>
    <property type="match status" value="1"/>
</dbReference>
<name>A0A437S869_9FIRM</name>
<dbReference type="RefSeq" id="WP_127723741.1">
    <property type="nucleotide sequence ID" value="NZ_RLIH01000003.1"/>
</dbReference>
<feature type="signal peptide" evidence="1">
    <location>
        <begin position="1"/>
        <end position="22"/>
    </location>
</feature>
<dbReference type="InterPro" id="IPR013486">
    <property type="entry name" value="SpoIID/LytB"/>
</dbReference>
<feature type="domain" description="Sporulation stage II protein D amidase enhancer LytB N-terminal" evidence="2">
    <location>
        <begin position="121"/>
        <end position="211"/>
    </location>
</feature>
<dbReference type="OrthoDB" id="9794671at2"/>